<dbReference type="HAMAP" id="MF_00145">
    <property type="entry name" value="Phosphoglyc_kinase"/>
    <property type="match status" value="1"/>
</dbReference>
<evidence type="ECO:0000256" key="16">
    <source>
        <dbReference type="RuleBase" id="RU000532"/>
    </source>
</evidence>
<evidence type="ECO:0000256" key="6">
    <source>
        <dbReference type="ARBA" id="ARBA00016471"/>
    </source>
</evidence>
<evidence type="ECO:0000256" key="9">
    <source>
        <dbReference type="ARBA" id="ARBA00022741"/>
    </source>
</evidence>
<evidence type="ECO:0000256" key="11">
    <source>
        <dbReference type="ARBA" id="ARBA00022840"/>
    </source>
</evidence>
<dbReference type="InterPro" id="IPR015824">
    <property type="entry name" value="Phosphoglycerate_kinase_N"/>
</dbReference>
<dbReference type="InterPro" id="IPR036043">
    <property type="entry name" value="Phosphoglycerate_kinase_sf"/>
</dbReference>
<dbReference type="Proteomes" id="UP000460157">
    <property type="component" value="Unassembled WGS sequence"/>
</dbReference>
<dbReference type="GO" id="GO:0005829">
    <property type="term" value="C:cytosol"/>
    <property type="evidence" value="ECO:0007669"/>
    <property type="project" value="TreeGrafter"/>
</dbReference>
<comment type="pathway">
    <text evidence="2 13">Carbohydrate degradation; glycolysis; pyruvate from D-glyceraldehyde 3-phosphate: step 2/5.</text>
</comment>
<keyword evidence="10 13" id="KW-0418">Kinase</keyword>
<gene>
    <name evidence="13 17" type="primary">pgk</name>
    <name evidence="17" type="ORF">GNZ21_14825</name>
</gene>
<keyword evidence="8 13" id="KW-0808">Transferase</keyword>
<dbReference type="AlphaFoldDB" id="A0A7K1UMA6"/>
<dbReference type="GO" id="GO:0006094">
    <property type="term" value="P:gluconeogenesis"/>
    <property type="evidence" value="ECO:0007669"/>
    <property type="project" value="TreeGrafter"/>
</dbReference>
<dbReference type="PRINTS" id="PR00477">
    <property type="entry name" value="PHGLYCKINASE"/>
</dbReference>
<evidence type="ECO:0000256" key="14">
    <source>
        <dbReference type="PIRSR" id="PIRSR000724-1"/>
    </source>
</evidence>
<evidence type="ECO:0000256" key="5">
    <source>
        <dbReference type="ARBA" id="ARBA00013061"/>
    </source>
</evidence>
<keyword evidence="7 13" id="KW-0963">Cytoplasm</keyword>
<keyword evidence="9 13" id="KW-0547">Nucleotide-binding</keyword>
<dbReference type="PROSITE" id="PS00111">
    <property type="entry name" value="PGLYCERATE_KINASE"/>
    <property type="match status" value="1"/>
</dbReference>
<feature type="binding site" evidence="13 15">
    <location>
        <position position="214"/>
    </location>
    <ligand>
        <name>ATP</name>
        <dbReference type="ChEBI" id="CHEBI:30616"/>
    </ligand>
</feature>
<evidence type="ECO:0000256" key="13">
    <source>
        <dbReference type="HAMAP-Rule" id="MF_00145"/>
    </source>
</evidence>
<evidence type="ECO:0000256" key="3">
    <source>
        <dbReference type="ARBA" id="ARBA00008982"/>
    </source>
</evidence>
<dbReference type="RefSeq" id="WP_157325680.1">
    <property type="nucleotide sequence ID" value="NZ_BMFX01000003.1"/>
</dbReference>
<comment type="subcellular location">
    <subcellularLocation>
        <location evidence="13">Cytoplasm</location>
    </subcellularLocation>
</comment>
<dbReference type="Gene3D" id="3.40.50.1260">
    <property type="entry name" value="Phosphoglycerate kinase, N-terminal domain"/>
    <property type="match status" value="2"/>
</dbReference>
<dbReference type="PANTHER" id="PTHR11406">
    <property type="entry name" value="PHOSPHOGLYCERATE KINASE"/>
    <property type="match status" value="1"/>
</dbReference>
<feature type="binding site" evidence="13 15">
    <location>
        <begin position="367"/>
        <end position="370"/>
    </location>
    <ligand>
        <name>ATP</name>
        <dbReference type="ChEBI" id="CHEBI:30616"/>
    </ligand>
</feature>
<dbReference type="EC" id="2.7.2.3" evidence="5 13"/>
<name>A0A7K1UMA6_9MICC</name>
<dbReference type="GO" id="GO:0006096">
    <property type="term" value="P:glycolytic process"/>
    <property type="evidence" value="ECO:0007669"/>
    <property type="project" value="UniProtKB-UniRule"/>
</dbReference>
<keyword evidence="11 13" id="KW-0067">ATP-binding</keyword>
<feature type="binding site" evidence="13 14">
    <location>
        <begin position="62"/>
        <end position="65"/>
    </location>
    <ligand>
        <name>substrate</name>
    </ligand>
</feature>
<evidence type="ECO:0000256" key="8">
    <source>
        <dbReference type="ARBA" id="ARBA00022679"/>
    </source>
</evidence>
<comment type="subunit">
    <text evidence="4 13">Monomer.</text>
</comment>
<dbReference type="FunFam" id="3.40.50.1260:FF:000006">
    <property type="entry name" value="Phosphoglycerate kinase"/>
    <property type="match status" value="1"/>
</dbReference>
<dbReference type="PANTHER" id="PTHR11406:SF23">
    <property type="entry name" value="PHOSPHOGLYCERATE KINASE 1, CHLOROPLASTIC-RELATED"/>
    <property type="match status" value="1"/>
</dbReference>
<keyword evidence="12 13" id="KW-0324">Glycolysis</keyword>
<keyword evidence="18" id="KW-1185">Reference proteome</keyword>
<evidence type="ECO:0000256" key="1">
    <source>
        <dbReference type="ARBA" id="ARBA00000642"/>
    </source>
</evidence>
<feature type="binding site" evidence="13">
    <location>
        <position position="164"/>
    </location>
    <ligand>
        <name>substrate</name>
    </ligand>
</feature>
<sequence>MSASTLNDLLAEGVSGRTVLVRSDLNVPLKDGTVTDDGRIRASLPVLEKLTGAGARVIVAAHLGRPKGAFDPEFSLEPVAHRLSQLTEARVTGIDSQLPLAGEEARAAVAQLGDGEIFMLENVRFDPRETSKDAAARAEFAAELAALTGENGAYVNDAFGAVHRAHASTTDIAKLLPAYQGDLVAAELKVLQRLTRSPQRPYTVVLGGSKVSDKLAVIENLIPKADALLIGGGMVFTFAKAMGYGIGKSLVEEDKLDTVKSFVALAEKHGCQLIFPTDIVMAASFSADAEHEVLPVGELENGAHGDQALGLDIGPESAAAFARQITASNTVFWNGPMGVFEMAPFAAGTRAVAQALTDCPGFTVVGGGDSAAAVRALGFDESSFGHISTGGGASLEYLEGKDLPGIDALGAA</sequence>
<evidence type="ECO:0000256" key="2">
    <source>
        <dbReference type="ARBA" id="ARBA00004838"/>
    </source>
</evidence>
<comment type="catalytic activity">
    <reaction evidence="1 13 16">
        <text>(2R)-3-phosphoglycerate + ATP = (2R)-3-phospho-glyceroyl phosphate + ADP</text>
        <dbReference type="Rhea" id="RHEA:14801"/>
        <dbReference type="ChEBI" id="CHEBI:30616"/>
        <dbReference type="ChEBI" id="CHEBI:57604"/>
        <dbReference type="ChEBI" id="CHEBI:58272"/>
        <dbReference type="ChEBI" id="CHEBI:456216"/>
        <dbReference type="EC" id="2.7.2.3"/>
    </reaction>
</comment>
<feature type="binding site" evidence="13 14">
    <location>
        <begin position="24"/>
        <end position="26"/>
    </location>
    <ligand>
        <name>substrate</name>
    </ligand>
</feature>
<dbReference type="EMBL" id="WRPM01000101">
    <property type="protein sequence ID" value="MVT27609.1"/>
    <property type="molecule type" value="Genomic_DNA"/>
</dbReference>
<feature type="binding site" evidence="13">
    <location>
        <position position="310"/>
    </location>
    <ligand>
        <name>ATP</name>
        <dbReference type="ChEBI" id="CHEBI:30616"/>
    </ligand>
</feature>
<accession>A0A7K1UMA6</accession>
<evidence type="ECO:0000313" key="18">
    <source>
        <dbReference type="Proteomes" id="UP000460157"/>
    </source>
</evidence>
<organism evidence="17 18">
    <name type="scientific">Nesterenkonia alkaliphila</name>
    <dbReference type="NCBI Taxonomy" id="1463631"/>
    <lineage>
        <taxon>Bacteria</taxon>
        <taxon>Bacillati</taxon>
        <taxon>Actinomycetota</taxon>
        <taxon>Actinomycetes</taxon>
        <taxon>Micrococcales</taxon>
        <taxon>Micrococcaceae</taxon>
        <taxon>Nesterenkonia</taxon>
    </lineage>
</organism>
<comment type="similarity">
    <text evidence="3 13 16">Belongs to the phosphoglycerate kinase family.</text>
</comment>
<evidence type="ECO:0000313" key="17">
    <source>
        <dbReference type="EMBL" id="MVT27609.1"/>
    </source>
</evidence>
<feature type="binding site" evidence="14">
    <location>
        <position position="124"/>
    </location>
    <ligand>
        <name>(2R)-3-phosphoglycerate</name>
        <dbReference type="ChEBI" id="CHEBI:58272"/>
    </ligand>
</feature>
<feature type="binding site" evidence="13">
    <location>
        <position position="124"/>
    </location>
    <ligand>
        <name>substrate</name>
    </ligand>
</feature>
<evidence type="ECO:0000256" key="10">
    <source>
        <dbReference type="ARBA" id="ARBA00022777"/>
    </source>
</evidence>
<dbReference type="UniPathway" id="UPA00109">
    <property type="reaction ID" value="UER00185"/>
</dbReference>
<dbReference type="GO" id="GO:0043531">
    <property type="term" value="F:ADP binding"/>
    <property type="evidence" value="ECO:0007669"/>
    <property type="project" value="TreeGrafter"/>
</dbReference>
<reference evidence="17 18" key="1">
    <citation type="submission" date="2019-12" db="EMBL/GenBank/DDBJ databases">
        <title>Nesterenkonia muleiensis sp. nov., a novel actinobacterium isolated from sap of Populus euphratica.</title>
        <authorList>
            <person name="Wang R."/>
        </authorList>
    </citation>
    <scope>NUCLEOTIDE SEQUENCE [LARGE SCALE GENOMIC DNA]</scope>
    <source>
        <strain evidence="17 18">F10</strain>
    </source>
</reference>
<evidence type="ECO:0000256" key="7">
    <source>
        <dbReference type="ARBA" id="ARBA00022490"/>
    </source>
</evidence>
<feature type="binding site" evidence="13">
    <location>
        <position position="39"/>
    </location>
    <ligand>
        <name>substrate</name>
    </ligand>
</feature>
<feature type="binding site" evidence="13 15">
    <location>
        <position position="341"/>
    </location>
    <ligand>
        <name>ATP</name>
        <dbReference type="ChEBI" id="CHEBI:30616"/>
    </ligand>
</feature>
<proteinExistence type="inferred from homology"/>
<dbReference type="PIRSF" id="PIRSF000724">
    <property type="entry name" value="Pgk"/>
    <property type="match status" value="1"/>
</dbReference>
<dbReference type="FunFam" id="3.40.50.1260:FF:000031">
    <property type="entry name" value="Phosphoglycerate kinase 1"/>
    <property type="match status" value="1"/>
</dbReference>
<feature type="binding site" evidence="14">
    <location>
        <position position="39"/>
    </location>
    <ligand>
        <name>(2R)-3-phosphoglycerate</name>
        <dbReference type="ChEBI" id="CHEBI:58272"/>
    </ligand>
</feature>
<dbReference type="GO" id="GO:0004618">
    <property type="term" value="F:phosphoglycerate kinase activity"/>
    <property type="evidence" value="ECO:0007669"/>
    <property type="project" value="UniProtKB-UniRule"/>
</dbReference>
<dbReference type="OrthoDB" id="9808460at2"/>
<evidence type="ECO:0000256" key="15">
    <source>
        <dbReference type="PIRSR" id="PIRSR000724-2"/>
    </source>
</evidence>
<dbReference type="Pfam" id="PF00162">
    <property type="entry name" value="PGK"/>
    <property type="match status" value="1"/>
</dbReference>
<dbReference type="InterPro" id="IPR015911">
    <property type="entry name" value="Phosphoglycerate_kinase_CS"/>
</dbReference>
<dbReference type="GO" id="GO:0005524">
    <property type="term" value="F:ATP binding"/>
    <property type="evidence" value="ECO:0007669"/>
    <property type="project" value="UniProtKB-KW"/>
</dbReference>
<feature type="binding site" evidence="14">
    <location>
        <position position="164"/>
    </location>
    <ligand>
        <name>(2R)-3-phosphoglycerate</name>
        <dbReference type="ChEBI" id="CHEBI:58272"/>
    </ligand>
</feature>
<evidence type="ECO:0000256" key="12">
    <source>
        <dbReference type="ARBA" id="ARBA00023152"/>
    </source>
</evidence>
<protein>
    <recommendedName>
        <fullName evidence="6 13">Phosphoglycerate kinase</fullName>
        <ecNumber evidence="5 13">2.7.2.3</ecNumber>
    </recommendedName>
</protein>
<dbReference type="SUPFAM" id="SSF53748">
    <property type="entry name" value="Phosphoglycerate kinase"/>
    <property type="match status" value="1"/>
</dbReference>
<comment type="caution">
    <text evidence="17">The sequence shown here is derived from an EMBL/GenBank/DDBJ whole genome shotgun (WGS) entry which is preliminary data.</text>
</comment>
<dbReference type="InterPro" id="IPR001576">
    <property type="entry name" value="Phosphoglycerate_kinase"/>
</dbReference>
<evidence type="ECO:0000256" key="4">
    <source>
        <dbReference type="ARBA" id="ARBA00011245"/>
    </source>
</evidence>